<evidence type="ECO:0000256" key="10">
    <source>
        <dbReference type="ARBA" id="ARBA00023015"/>
    </source>
</evidence>
<keyword evidence="11" id="KW-0804">Transcription</keyword>
<dbReference type="GO" id="GO:0042149">
    <property type="term" value="P:cellular response to glucose starvation"/>
    <property type="evidence" value="ECO:0007669"/>
    <property type="project" value="TreeGrafter"/>
</dbReference>
<dbReference type="PANTHER" id="PTHR12787:SF0">
    <property type="entry name" value="RIBOSOMAL RNA-PROCESSING PROTEIN 8"/>
    <property type="match status" value="1"/>
</dbReference>
<evidence type="ECO:0000313" key="17">
    <source>
        <dbReference type="Ensembl" id="ENSCRFP00000001633.1"/>
    </source>
</evidence>
<organism evidence="17 18">
    <name type="scientific">Cyanoderma ruficeps</name>
    <name type="common">rufous-capped babbler</name>
    <dbReference type="NCBI Taxonomy" id="181631"/>
    <lineage>
        <taxon>Eukaryota</taxon>
        <taxon>Metazoa</taxon>
        <taxon>Chordata</taxon>
        <taxon>Craniata</taxon>
        <taxon>Vertebrata</taxon>
        <taxon>Euteleostomi</taxon>
        <taxon>Archelosauria</taxon>
        <taxon>Archosauria</taxon>
        <taxon>Dinosauria</taxon>
        <taxon>Saurischia</taxon>
        <taxon>Theropoda</taxon>
        <taxon>Coelurosauria</taxon>
        <taxon>Aves</taxon>
        <taxon>Neognathae</taxon>
        <taxon>Neoaves</taxon>
        <taxon>Telluraves</taxon>
        <taxon>Australaves</taxon>
        <taxon>Passeriformes</taxon>
        <taxon>Sylvioidea</taxon>
        <taxon>Timaliidae</taxon>
        <taxon>Cyanoderma</taxon>
    </lineage>
</organism>
<dbReference type="GO" id="GO:0032259">
    <property type="term" value="P:methylation"/>
    <property type="evidence" value="ECO:0007669"/>
    <property type="project" value="UniProtKB-KW"/>
</dbReference>
<evidence type="ECO:0000256" key="3">
    <source>
        <dbReference type="ARBA" id="ARBA00020203"/>
    </source>
</evidence>
<evidence type="ECO:0000256" key="4">
    <source>
        <dbReference type="ARBA" id="ARBA00022491"/>
    </source>
</evidence>
<dbReference type="GO" id="GO:0000183">
    <property type="term" value="P:rDNA heterochromatin formation"/>
    <property type="evidence" value="ECO:0007669"/>
    <property type="project" value="TreeGrafter"/>
</dbReference>
<comment type="function">
    <text evidence="15">Probable methyltransferase required to silence rDNA.</text>
</comment>
<evidence type="ECO:0000256" key="2">
    <source>
        <dbReference type="ARBA" id="ARBA00006301"/>
    </source>
</evidence>
<feature type="compositionally biased region" description="Low complexity" evidence="16">
    <location>
        <begin position="144"/>
        <end position="153"/>
    </location>
</feature>
<keyword evidence="7 15" id="KW-0808">Transferase</keyword>
<evidence type="ECO:0000313" key="18">
    <source>
        <dbReference type="Proteomes" id="UP000694396"/>
    </source>
</evidence>
<feature type="region of interest" description="Disordered" evidence="16">
    <location>
        <begin position="144"/>
        <end position="311"/>
    </location>
</feature>
<dbReference type="EC" id="2.1.1.-" evidence="15"/>
<comment type="similarity">
    <text evidence="2 15">Belongs to the methyltransferase superfamily. RRP8 family.</text>
</comment>
<feature type="compositionally biased region" description="Pro residues" evidence="16">
    <location>
        <begin position="290"/>
        <end position="305"/>
    </location>
</feature>
<comment type="subcellular location">
    <subcellularLocation>
        <location evidence="1 15">Nucleus</location>
        <location evidence="1 15">Nucleolus</location>
    </subcellularLocation>
</comment>
<keyword evidence="5 15" id="KW-0698">rRNA processing</keyword>
<feature type="compositionally biased region" description="Basic residues" evidence="16">
    <location>
        <begin position="263"/>
        <end position="273"/>
    </location>
</feature>
<dbReference type="Ensembl" id="ENSCRFT00000001705.1">
    <property type="protein sequence ID" value="ENSCRFP00000001633.1"/>
    <property type="gene ID" value="ENSCRFG00000001375.1"/>
</dbReference>
<dbReference type="AlphaFoldDB" id="A0A8C3NS83"/>
<keyword evidence="4" id="KW-0678">Repressor</keyword>
<dbReference type="FunFam" id="1.10.10.2150:FF:000001">
    <property type="entry name" value="Ribosomal RNA-processing protein 8"/>
    <property type="match status" value="1"/>
</dbReference>
<evidence type="ECO:0000256" key="12">
    <source>
        <dbReference type="ARBA" id="ARBA00023242"/>
    </source>
</evidence>
<protein>
    <recommendedName>
        <fullName evidence="3 15">Ribosomal RNA-processing protein 8</fullName>
        <ecNumber evidence="15">2.1.1.-</ecNumber>
    </recommendedName>
</protein>
<feature type="compositionally biased region" description="Low complexity" evidence="16">
    <location>
        <begin position="165"/>
        <end position="174"/>
    </location>
</feature>
<dbReference type="SUPFAM" id="SSF53335">
    <property type="entry name" value="S-adenosyl-L-methionine-dependent methyltransferases"/>
    <property type="match status" value="1"/>
</dbReference>
<dbReference type="GO" id="GO:0033553">
    <property type="term" value="C:rDNA heterochromatin"/>
    <property type="evidence" value="ECO:0007669"/>
    <property type="project" value="TreeGrafter"/>
</dbReference>
<keyword evidence="10" id="KW-0805">Transcription regulation</keyword>
<evidence type="ECO:0000256" key="1">
    <source>
        <dbReference type="ARBA" id="ARBA00004604"/>
    </source>
</evidence>
<dbReference type="FunFam" id="3.40.50.150:FF:000068">
    <property type="entry name" value="Ribosomal RNA-processing protein 8"/>
    <property type="match status" value="1"/>
</dbReference>
<evidence type="ECO:0000256" key="8">
    <source>
        <dbReference type="ARBA" id="ARBA00022691"/>
    </source>
</evidence>
<comment type="function">
    <text evidence="13">Essential component of the eNoSC (energy-dependent nucleolar silencing) complex, a complex that mediates silencing of rDNA in response to intracellular energy status and acts by recruiting histone-modifying enzymes. The eNoSC complex is able to sense the energy status of cell: upon glucose starvation, elevation of NAD(+)/NADP(+) ratio activates SIRT1, leading to histone H3 deacetylation followed by dimethylation of H3 at 'Lys-9' (H3K9me2) by SUV39H1 and the formation of silent chromatin in the rDNA locus. In the complex, RRP8 binds to H3K9me2 and probably acts as a methyltransferase. Its substrates are however unknown.</text>
</comment>
<dbReference type="Gene3D" id="3.40.50.150">
    <property type="entry name" value="Vaccinia Virus protein VP39"/>
    <property type="match status" value="1"/>
</dbReference>
<dbReference type="GO" id="GO:0005730">
    <property type="term" value="C:nucleolus"/>
    <property type="evidence" value="ECO:0007669"/>
    <property type="project" value="UniProtKB-SubCell"/>
</dbReference>
<evidence type="ECO:0000256" key="11">
    <source>
        <dbReference type="ARBA" id="ARBA00023163"/>
    </source>
</evidence>
<feature type="compositionally biased region" description="Low complexity" evidence="16">
    <location>
        <begin position="204"/>
        <end position="220"/>
    </location>
</feature>
<evidence type="ECO:0000256" key="9">
    <source>
        <dbReference type="ARBA" id="ARBA00022853"/>
    </source>
</evidence>
<keyword evidence="6 15" id="KW-0489">Methyltransferase</keyword>
<keyword evidence="9" id="KW-0156">Chromatin regulator</keyword>
<dbReference type="InterPro" id="IPR042036">
    <property type="entry name" value="RRP8_N"/>
</dbReference>
<evidence type="ECO:0000256" key="6">
    <source>
        <dbReference type="ARBA" id="ARBA00022603"/>
    </source>
</evidence>
<keyword evidence="12 15" id="KW-0539">Nucleus</keyword>
<evidence type="ECO:0000256" key="16">
    <source>
        <dbReference type="SAM" id="MobiDB-lite"/>
    </source>
</evidence>
<dbReference type="PANTHER" id="PTHR12787">
    <property type="entry name" value="RIBOSOMAL RNA-PROCESSING PROTEIN 8"/>
    <property type="match status" value="1"/>
</dbReference>
<dbReference type="InterPro" id="IPR029063">
    <property type="entry name" value="SAM-dependent_MTases_sf"/>
</dbReference>
<dbReference type="Gene3D" id="1.10.10.2150">
    <property type="entry name" value="Ribosomal RNA-processing protein 8, N-terminal domain"/>
    <property type="match status" value="1"/>
</dbReference>
<accession>A0A8C3NS83</accession>
<evidence type="ECO:0000256" key="14">
    <source>
        <dbReference type="ARBA" id="ARBA00062710"/>
    </source>
</evidence>
<dbReference type="GO" id="GO:0008168">
    <property type="term" value="F:methyltransferase activity"/>
    <property type="evidence" value="ECO:0007669"/>
    <property type="project" value="UniProtKB-KW"/>
</dbReference>
<dbReference type="GO" id="GO:0005677">
    <property type="term" value="C:chromatin silencing complex"/>
    <property type="evidence" value="ECO:0007669"/>
    <property type="project" value="TreeGrafter"/>
</dbReference>
<evidence type="ECO:0000256" key="5">
    <source>
        <dbReference type="ARBA" id="ARBA00022552"/>
    </source>
</evidence>
<proteinExistence type="inferred from homology"/>
<reference evidence="17" key="2">
    <citation type="submission" date="2025-09" db="UniProtKB">
        <authorList>
            <consortium name="Ensembl"/>
        </authorList>
    </citation>
    <scope>IDENTIFICATION</scope>
</reference>
<keyword evidence="18" id="KW-1185">Reference proteome</keyword>
<evidence type="ECO:0000256" key="13">
    <source>
        <dbReference type="ARBA" id="ARBA00057870"/>
    </source>
</evidence>
<dbReference type="Pfam" id="PF05148">
    <property type="entry name" value="Methyltransf_8"/>
    <property type="match status" value="1"/>
</dbReference>
<evidence type="ECO:0000256" key="15">
    <source>
        <dbReference type="RuleBase" id="RU365074"/>
    </source>
</evidence>
<keyword evidence="8 15" id="KW-0949">S-adenosyl-L-methionine</keyword>
<feature type="region of interest" description="Disordered" evidence="16">
    <location>
        <begin position="91"/>
        <end position="111"/>
    </location>
</feature>
<dbReference type="GO" id="GO:0046015">
    <property type="term" value="P:regulation of transcription by glucose"/>
    <property type="evidence" value="ECO:0007669"/>
    <property type="project" value="TreeGrafter"/>
</dbReference>
<dbReference type="SMR" id="A0A8C3NS83"/>
<feature type="region of interest" description="Disordered" evidence="16">
    <location>
        <begin position="57"/>
        <end position="78"/>
    </location>
</feature>
<dbReference type="GO" id="GO:0006364">
    <property type="term" value="P:rRNA processing"/>
    <property type="evidence" value="ECO:0007669"/>
    <property type="project" value="UniProtKB-UniRule"/>
</dbReference>
<reference evidence="17" key="1">
    <citation type="submission" date="2025-08" db="UniProtKB">
        <authorList>
            <consortium name="Ensembl"/>
        </authorList>
    </citation>
    <scope>IDENTIFICATION</scope>
</reference>
<sequence>MKRDPQDPCHTSPCGTSHHSDIALSWPHPVPLLAQDCAVLSLIDPYPVPWGCQDLPAPALPGRPSPTSALLSPLGRGRDVETVSPRVTLNQLLGPRSAPRPHQSLPFSPPNPSLVPPALPCSPNPSPVPPALPCTLNPSLHSQPLSCAPHPSSAAPPPSSGSGSGSAPASGRPQPHSRPPQPVPARCRCRPAVTGCVSRRLRRAAAAAGAGRRGGSAPTRRPLPAGTRTGHGSATRHRAGHRSGPSAAPPPAEGSGKPAGLSRRQRRNRQKRQRQQEPPAGSDGQRGSGPGPPDPPGPAEVPPEPRSGRSAALRARMEERLLGARFRYLNQQLYTGSSQDAARLFSDDPAAFHLYHRGFERQVRRWPERPVQRIVRYLRRRPASLVVADFGCGDCTLAASVKNKVHCFDLVPLSPRVTVCDMAKVPLAAESVDVAVFCLALMGTNLQEIIGEANRVLKLGGTLMVAEVASRFEDIPAFLKAMMKLGFRTVSKDLSSSYFYVLEFAKTGPARPGPAPGLRLRPCLYKRR</sequence>
<name>A0A8C3NS83_9PASS</name>
<dbReference type="CDD" id="cd02440">
    <property type="entry name" value="AdoMet_MTases"/>
    <property type="match status" value="1"/>
</dbReference>
<comment type="subunit">
    <text evidence="14">Component of the eNoSC complex, composed of SIRT1, SUV39H1 and RRP8.</text>
</comment>
<dbReference type="InterPro" id="IPR007823">
    <property type="entry name" value="RRP8"/>
</dbReference>
<evidence type="ECO:0000256" key="7">
    <source>
        <dbReference type="ARBA" id="ARBA00022679"/>
    </source>
</evidence>
<dbReference type="Proteomes" id="UP000694396">
    <property type="component" value="Unplaced"/>
</dbReference>